<evidence type="ECO:0000256" key="7">
    <source>
        <dbReference type="RuleBase" id="RU003954"/>
    </source>
</evidence>
<dbReference type="PROSITE" id="PS00488">
    <property type="entry name" value="PAL_HISTIDASE"/>
    <property type="match status" value="1"/>
</dbReference>
<keyword evidence="3 8" id="KW-0369">Histidine metabolism</keyword>
<evidence type="ECO:0000313" key="10">
    <source>
        <dbReference type="EMBL" id="MBO3098087.1"/>
    </source>
</evidence>
<dbReference type="InterPro" id="IPR005921">
    <property type="entry name" value="HutH"/>
</dbReference>
<dbReference type="GO" id="GO:0004397">
    <property type="term" value="F:histidine ammonia-lyase activity"/>
    <property type="evidence" value="ECO:0007669"/>
    <property type="project" value="UniProtKB-EC"/>
</dbReference>
<evidence type="ECO:0000256" key="6">
    <source>
        <dbReference type="NCBIfam" id="TIGR01225"/>
    </source>
</evidence>
<dbReference type="Proteomes" id="UP000681315">
    <property type="component" value="Unassembled WGS sequence"/>
</dbReference>
<comment type="pathway">
    <text evidence="1 8">Amino-acid degradation; L-histidine degradation into L-glutamate; N-formimidoyl-L-glutamate from L-histidine: step 1/3.</text>
</comment>
<dbReference type="Gene3D" id="1.10.275.10">
    <property type="entry name" value="Fumarase/aspartase (N-terminal domain)"/>
    <property type="match status" value="1"/>
</dbReference>
<dbReference type="EC" id="4.3.1.3" evidence="2 6"/>
<dbReference type="InterPro" id="IPR001106">
    <property type="entry name" value="Aromatic_Lyase"/>
</dbReference>
<accession>A0ABS3SQV2</accession>
<name>A0ABS3SQV2_9FLAO</name>
<evidence type="ECO:0000256" key="2">
    <source>
        <dbReference type="ARBA" id="ARBA00012994"/>
    </source>
</evidence>
<evidence type="ECO:0000256" key="4">
    <source>
        <dbReference type="ARBA" id="ARBA00023239"/>
    </source>
</evidence>
<dbReference type="RefSeq" id="WP_208233233.1">
    <property type="nucleotide sequence ID" value="NZ_JAGEVG010000007.1"/>
</dbReference>
<reference evidence="10 11" key="1">
    <citation type="submission" date="2021-03" db="EMBL/GenBank/DDBJ databases">
        <title>Gelidibacter sp. nov., isolated from costal sediment.</title>
        <authorList>
            <person name="Lun K.-Y."/>
        </authorList>
    </citation>
    <scope>NUCLEOTIDE SEQUENCE [LARGE SCALE GENOMIC DNA]</scope>
    <source>
        <strain evidence="10 11">DF109</strain>
    </source>
</reference>
<dbReference type="NCBIfam" id="TIGR01225">
    <property type="entry name" value="hutH"/>
    <property type="match status" value="1"/>
</dbReference>
<dbReference type="InterPro" id="IPR008948">
    <property type="entry name" value="L-Aspartase-like"/>
</dbReference>
<evidence type="ECO:0000256" key="8">
    <source>
        <dbReference type="RuleBase" id="RU004479"/>
    </source>
</evidence>
<dbReference type="InterPro" id="IPR024083">
    <property type="entry name" value="Fumarase/histidase_N"/>
</dbReference>
<dbReference type="Pfam" id="PF00221">
    <property type="entry name" value="Lyase_aromatic"/>
    <property type="match status" value="1"/>
</dbReference>
<dbReference type="SUPFAM" id="SSF48557">
    <property type="entry name" value="L-aspartase-like"/>
    <property type="match status" value="1"/>
</dbReference>
<comment type="caution">
    <text evidence="10">The sequence shown here is derived from an EMBL/GenBank/DDBJ whole genome shotgun (WGS) entry which is preliminary data.</text>
</comment>
<dbReference type="InterPro" id="IPR022313">
    <property type="entry name" value="Phe/His_NH3-lyase_AS"/>
</dbReference>
<dbReference type="NCBIfam" id="NF006871">
    <property type="entry name" value="PRK09367.1"/>
    <property type="match status" value="1"/>
</dbReference>
<dbReference type="CDD" id="cd00332">
    <property type="entry name" value="PAL-HAL"/>
    <property type="match status" value="1"/>
</dbReference>
<comment type="subcellular location">
    <subcellularLocation>
        <location evidence="9">Cytoplasm</location>
    </subcellularLocation>
</comment>
<evidence type="ECO:0000256" key="3">
    <source>
        <dbReference type="ARBA" id="ARBA00022808"/>
    </source>
</evidence>
<dbReference type="PANTHER" id="PTHR10362">
    <property type="entry name" value="HISTIDINE AMMONIA-LYASE"/>
    <property type="match status" value="1"/>
</dbReference>
<gene>
    <name evidence="10" type="primary">hutH</name>
    <name evidence="10" type="ORF">J4051_07395</name>
</gene>
<keyword evidence="11" id="KW-1185">Reference proteome</keyword>
<evidence type="ECO:0000256" key="1">
    <source>
        <dbReference type="ARBA" id="ARBA00005113"/>
    </source>
</evidence>
<organism evidence="10 11">
    <name type="scientific">Gelidibacter pelagius</name>
    <dbReference type="NCBI Taxonomy" id="2819985"/>
    <lineage>
        <taxon>Bacteria</taxon>
        <taxon>Pseudomonadati</taxon>
        <taxon>Bacteroidota</taxon>
        <taxon>Flavobacteriia</taxon>
        <taxon>Flavobacteriales</taxon>
        <taxon>Flavobacteriaceae</taxon>
        <taxon>Gelidibacter</taxon>
    </lineage>
</organism>
<proteinExistence type="inferred from homology"/>
<comment type="catalytic activity">
    <reaction evidence="5 8">
        <text>L-histidine = trans-urocanate + NH4(+)</text>
        <dbReference type="Rhea" id="RHEA:21232"/>
        <dbReference type="ChEBI" id="CHEBI:17771"/>
        <dbReference type="ChEBI" id="CHEBI:28938"/>
        <dbReference type="ChEBI" id="CHEBI:57595"/>
        <dbReference type="EC" id="4.3.1.3"/>
    </reaction>
</comment>
<protein>
    <recommendedName>
        <fullName evidence="2 6">Histidine ammonia-lyase</fullName>
        <ecNumber evidence="2 6">4.3.1.3</ecNumber>
    </recommendedName>
</protein>
<evidence type="ECO:0000256" key="5">
    <source>
        <dbReference type="ARBA" id="ARBA00049269"/>
    </source>
</evidence>
<keyword evidence="4 7" id="KW-0456">Lyase</keyword>
<evidence type="ECO:0000313" key="11">
    <source>
        <dbReference type="Proteomes" id="UP000681315"/>
    </source>
</evidence>
<evidence type="ECO:0000256" key="9">
    <source>
        <dbReference type="RuleBase" id="RU004480"/>
    </source>
</evidence>
<dbReference type="Gene3D" id="1.20.200.10">
    <property type="entry name" value="Fumarase/aspartase (Central domain)"/>
    <property type="match status" value="1"/>
</dbReference>
<comment type="similarity">
    <text evidence="7">Belongs to the PAL/histidase family.</text>
</comment>
<dbReference type="EMBL" id="JAGEVG010000007">
    <property type="protein sequence ID" value="MBO3098087.1"/>
    <property type="molecule type" value="Genomic_DNA"/>
</dbReference>
<sequence length="503" mass="56108">MILTHSISSKTLELTTISDILFYDKKLELSEEAISKIDSCRNYLDERMLGQDEPIYGINTGFGSLYNVKISKDRLTQLQENLVMSHACGIGDQVPNPIVKLMLLLKIQSLSYGHSGIQLDTVLRLIDFYNHDVLPVIYTLGSLGASGDLAPLAHLALPLIGKGEVFYKGQIKSTQEVMDDFNWKPITLLSKEGLALLNGTQFMSAYGVHLLLKSYKLSYLADFIGSISLDAFDGRIEPFNELVHLVRPHNGQLKTAKRIREFLEDSQLISQQKQHVQDPYSFRCIPQVHGATKDTLEFVHKTIKTEINSVTDNPNIFIEENEIISGGNFHGQPLALALDYLKIAMAELGNISERRTYQLISGQRGLPTFLVDNPGLNSGFMIPQYTAASIVSANKQLATPASVDSIVSSNGQEDHVSMGANSATQAHTLIYNVERILAIELLNAAQAIAFRKPKISSPLIESFLKSYHDEIKFVTQDEIFHDLMKKSVQFIDDFNIDNDLLFD</sequence>